<dbReference type="GO" id="GO:0004674">
    <property type="term" value="F:protein serine/threonine kinase activity"/>
    <property type="evidence" value="ECO:0007669"/>
    <property type="project" value="UniProtKB-KW"/>
</dbReference>
<evidence type="ECO:0000256" key="2">
    <source>
        <dbReference type="ARBA" id="ARBA00012513"/>
    </source>
</evidence>
<dbReference type="PANTHER" id="PTHR44899">
    <property type="entry name" value="CAMK FAMILY PROTEIN KINASE"/>
    <property type="match status" value="1"/>
</dbReference>
<comment type="caution">
    <text evidence="13">The sequence shown here is derived from an EMBL/GenBank/DDBJ whole genome shotgun (WGS) entry which is preliminary data.</text>
</comment>
<dbReference type="GO" id="GO:0005634">
    <property type="term" value="C:nucleus"/>
    <property type="evidence" value="ECO:0007669"/>
    <property type="project" value="UniProtKB-ARBA"/>
</dbReference>
<dbReference type="InterPro" id="IPR051131">
    <property type="entry name" value="NEK_Ser/Thr_kinase_NIMA"/>
</dbReference>
<evidence type="ECO:0000256" key="4">
    <source>
        <dbReference type="ARBA" id="ARBA00022618"/>
    </source>
</evidence>
<dbReference type="SMART" id="SM00220">
    <property type="entry name" value="S_TKc"/>
    <property type="match status" value="1"/>
</dbReference>
<evidence type="ECO:0000313" key="13">
    <source>
        <dbReference type="EMBL" id="KAL1130798.1"/>
    </source>
</evidence>
<dbReference type="EC" id="2.7.11.1" evidence="2"/>
<keyword evidence="14" id="KW-1185">Reference proteome</keyword>
<dbReference type="Gene3D" id="1.10.510.10">
    <property type="entry name" value="Transferase(Phosphotransferase) domain 1"/>
    <property type="match status" value="1"/>
</dbReference>
<keyword evidence="9" id="KW-0131">Cell cycle</keyword>
<dbReference type="GO" id="GO:0005524">
    <property type="term" value="F:ATP binding"/>
    <property type="evidence" value="ECO:0007669"/>
    <property type="project" value="UniProtKB-KW"/>
</dbReference>
<evidence type="ECO:0000256" key="10">
    <source>
        <dbReference type="ARBA" id="ARBA00047899"/>
    </source>
</evidence>
<keyword evidence="6" id="KW-0547">Nucleotide-binding</keyword>
<name>A0ABD0YZY5_9HEMI</name>
<dbReference type="Gene3D" id="3.30.200.20">
    <property type="entry name" value="Phosphorylase Kinase, domain 1"/>
    <property type="match status" value="2"/>
</dbReference>
<comment type="similarity">
    <text evidence="1">Belongs to the protein kinase superfamily. NEK Ser/Thr protein kinase family. NIMA subfamily.</text>
</comment>
<reference evidence="13 14" key="1">
    <citation type="submission" date="2024-07" db="EMBL/GenBank/DDBJ databases">
        <title>Chromosome-level genome assembly of the water stick insect Ranatra chinensis (Heteroptera: Nepidae).</title>
        <authorList>
            <person name="Liu X."/>
        </authorList>
    </citation>
    <scope>NUCLEOTIDE SEQUENCE [LARGE SCALE GENOMIC DNA]</scope>
    <source>
        <strain evidence="13">Cailab_2021Rc</strain>
        <tissue evidence="13">Muscle</tissue>
    </source>
</reference>
<accession>A0ABD0YZY5</accession>
<evidence type="ECO:0000259" key="12">
    <source>
        <dbReference type="PROSITE" id="PS50011"/>
    </source>
</evidence>
<evidence type="ECO:0000256" key="3">
    <source>
        <dbReference type="ARBA" id="ARBA00022527"/>
    </source>
</evidence>
<keyword evidence="8" id="KW-0067">ATP-binding</keyword>
<dbReference type="EMBL" id="JBFDAA010000007">
    <property type="protein sequence ID" value="KAL1130798.1"/>
    <property type="molecule type" value="Genomic_DNA"/>
</dbReference>
<sequence>MSPKLEDYDVMGIIGSGSFGTCYKVRNRNTNEYFVWKAIDYGNLTESRKQLLVSEVNLLSELNHPNIVKYYNRILHKETTTLYIIMEWCQGGDLLSVIKHAKKLGTWLEEGFIWRALYQTGRALQACHTRLGRVTVLHRDIKPANIFLDHRGNIKLGDFGLARVLQGDNEYSQTIIGTPYYMSPEVVKGTKYNRKSDIWALGCLIYELCALVQPFSGSDIQELYNRIPDRYSENLVKMIQLMLTVQHEFRPTIEMVLHHPVVVTNVSKYEKAKLVESEEKQLSGIVQLMKSVHLEPEEVSENTFKEKWLYRLETLRRKEAKVKEREEAVEKRERIVARREKEVMLLERNARDKISRAEVYLHRLVLCSLIYNYPVLFYHHNRINEIQPKKKQTTTNQELKTFNKQRINYIQNDP</sequence>
<dbReference type="InterPro" id="IPR011009">
    <property type="entry name" value="Kinase-like_dom_sf"/>
</dbReference>
<proteinExistence type="inferred from homology"/>
<dbReference type="PROSITE" id="PS00108">
    <property type="entry name" value="PROTEIN_KINASE_ST"/>
    <property type="match status" value="1"/>
</dbReference>
<feature type="domain" description="Protein kinase" evidence="12">
    <location>
        <begin position="8"/>
        <end position="262"/>
    </location>
</feature>
<dbReference type="GO" id="GO:0000278">
    <property type="term" value="P:mitotic cell cycle"/>
    <property type="evidence" value="ECO:0007669"/>
    <property type="project" value="UniProtKB-ARBA"/>
</dbReference>
<evidence type="ECO:0000256" key="1">
    <source>
        <dbReference type="ARBA" id="ARBA00010886"/>
    </source>
</evidence>
<comment type="catalytic activity">
    <reaction evidence="10">
        <text>L-threonyl-[protein] + ATP = O-phospho-L-threonyl-[protein] + ADP + H(+)</text>
        <dbReference type="Rhea" id="RHEA:46608"/>
        <dbReference type="Rhea" id="RHEA-COMP:11060"/>
        <dbReference type="Rhea" id="RHEA-COMP:11605"/>
        <dbReference type="ChEBI" id="CHEBI:15378"/>
        <dbReference type="ChEBI" id="CHEBI:30013"/>
        <dbReference type="ChEBI" id="CHEBI:30616"/>
        <dbReference type="ChEBI" id="CHEBI:61977"/>
        <dbReference type="ChEBI" id="CHEBI:456216"/>
        <dbReference type="EC" id="2.7.11.1"/>
    </reaction>
</comment>
<comment type="catalytic activity">
    <reaction evidence="11">
        <text>L-seryl-[protein] + ATP = O-phospho-L-seryl-[protein] + ADP + H(+)</text>
        <dbReference type="Rhea" id="RHEA:17989"/>
        <dbReference type="Rhea" id="RHEA-COMP:9863"/>
        <dbReference type="Rhea" id="RHEA-COMP:11604"/>
        <dbReference type="ChEBI" id="CHEBI:15378"/>
        <dbReference type="ChEBI" id="CHEBI:29999"/>
        <dbReference type="ChEBI" id="CHEBI:30616"/>
        <dbReference type="ChEBI" id="CHEBI:83421"/>
        <dbReference type="ChEBI" id="CHEBI:456216"/>
        <dbReference type="EC" id="2.7.11.1"/>
    </reaction>
</comment>
<dbReference type="SUPFAM" id="SSF56112">
    <property type="entry name" value="Protein kinase-like (PK-like)"/>
    <property type="match status" value="1"/>
</dbReference>
<evidence type="ECO:0000313" key="14">
    <source>
        <dbReference type="Proteomes" id="UP001558652"/>
    </source>
</evidence>
<dbReference type="Proteomes" id="UP001558652">
    <property type="component" value="Unassembled WGS sequence"/>
</dbReference>
<evidence type="ECO:0000256" key="6">
    <source>
        <dbReference type="ARBA" id="ARBA00022741"/>
    </source>
</evidence>
<evidence type="ECO:0000256" key="8">
    <source>
        <dbReference type="ARBA" id="ARBA00022840"/>
    </source>
</evidence>
<dbReference type="AlphaFoldDB" id="A0ABD0YZY5"/>
<evidence type="ECO:0000256" key="11">
    <source>
        <dbReference type="ARBA" id="ARBA00048679"/>
    </source>
</evidence>
<protein>
    <recommendedName>
        <fullName evidence="2">non-specific serine/threonine protein kinase</fullName>
        <ecNumber evidence="2">2.7.11.1</ecNumber>
    </recommendedName>
</protein>
<dbReference type="PROSITE" id="PS50011">
    <property type="entry name" value="PROTEIN_KINASE_DOM"/>
    <property type="match status" value="1"/>
</dbReference>
<dbReference type="InterPro" id="IPR000719">
    <property type="entry name" value="Prot_kinase_dom"/>
</dbReference>
<dbReference type="PANTHER" id="PTHR44899:SF10">
    <property type="entry name" value="NIMA-RELATED KINASE 2"/>
    <property type="match status" value="1"/>
</dbReference>
<evidence type="ECO:0000256" key="7">
    <source>
        <dbReference type="ARBA" id="ARBA00022777"/>
    </source>
</evidence>
<keyword evidence="7" id="KW-0418">Kinase</keyword>
<keyword evidence="5" id="KW-0808">Transferase</keyword>
<dbReference type="Pfam" id="PF00069">
    <property type="entry name" value="Pkinase"/>
    <property type="match status" value="1"/>
</dbReference>
<dbReference type="FunFam" id="3.30.200.20:FF:000151">
    <property type="entry name" value="G2-specific protein kinase nimA"/>
    <property type="match status" value="1"/>
</dbReference>
<organism evidence="13 14">
    <name type="scientific">Ranatra chinensis</name>
    <dbReference type="NCBI Taxonomy" id="642074"/>
    <lineage>
        <taxon>Eukaryota</taxon>
        <taxon>Metazoa</taxon>
        <taxon>Ecdysozoa</taxon>
        <taxon>Arthropoda</taxon>
        <taxon>Hexapoda</taxon>
        <taxon>Insecta</taxon>
        <taxon>Pterygota</taxon>
        <taxon>Neoptera</taxon>
        <taxon>Paraneoptera</taxon>
        <taxon>Hemiptera</taxon>
        <taxon>Heteroptera</taxon>
        <taxon>Panheteroptera</taxon>
        <taxon>Nepomorpha</taxon>
        <taxon>Nepidae</taxon>
        <taxon>Ranatrinae</taxon>
        <taxon>Ranatra</taxon>
    </lineage>
</organism>
<keyword evidence="3" id="KW-0723">Serine/threonine-protein kinase</keyword>
<evidence type="ECO:0000256" key="5">
    <source>
        <dbReference type="ARBA" id="ARBA00022679"/>
    </source>
</evidence>
<evidence type="ECO:0000256" key="9">
    <source>
        <dbReference type="ARBA" id="ARBA00023306"/>
    </source>
</evidence>
<dbReference type="GO" id="GO:0007059">
    <property type="term" value="P:chromosome segregation"/>
    <property type="evidence" value="ECO:0007669"/>
    <property type="project" value="UniProtKB-ARBA"/>
</dbReference>
<dbReference type="CDD" id="cd08217">
    <property type="entry name" value="STKc_Nek2"/>
    <property type="match status" value="1"/>
</dbReference>
<dbReference type="GO" id="GO:0051301">
    <property type="term" value="P:cell division"/>
    <property type="evidence" value="ECO:0007669"/>
    <property type="project" value="UniProtKB-KW"/>
</dbReference>
<gene>
    <name evidence="13" type="ORF">AAG570_012039</name>
</gene>
<keyword evidence="4" id="KW-0132">Cell division</keyword>
<dbReference type="InterPro" id="IPR008271">
    <property type="entry name" value="Ser/Thr_kinase_AS"/>
</dbReference>